<proteinExistence type="predicted"/>
<sequence>MIDAARLAEPVVLLDAMASDPGDDVPLAQRLPTAREVVSLIRVKRVEGALRTAIESRCTWDRNGRPYGCTQAE</sequence>
<reference evidence="1" key="1">
    <citation type="submission" date="2015-10" db="EMBL/GenBank/DDBJ databases">
        <authorList>
            <person name="Gilbert D.G."/>
        </authorList>
    </citation>
    <scope>NUCLEOTIDE SEQUENCE</scope>
    <source>
        <strain evidence="1">Phyl III-seqv23</strain>
    </source>
</reference>
<name>A0A0S4WGQ3_RALSL</name>
<dbReference type="EMBL" id="LN899827">
    <property type="protein sequence ID" value="CUV45985.1"/>
    <property type="molecule type" value="Genomic_DNA"/>
</dbReference>
<organism evidence="1">
    <name type="scientific">Ralstonia solanacearum</name>
    <name type="common">Pseudomonas solanacearum</name>
    <dbReference type="NCBI Taxonomy" id="305"/>
    <lineage>
        <taxon>Bacteria</taxon>
        <taxon>Pseudomonadati</taxon>
        <taxon>Pseudomonadota</taxon>
        <taxon>Betaproteobacteria</taxon>
        <taxon>Burkholderiales</taxon>
        <taxon>Burkholderiaceae</taxon>
        <taxon>Ralstonia</taxon>
        <taxon>Ralstonia solanacearum species complex</taxon>
    </lineage>
</organism>
<gene>
    <name evidence="1" type="ORF">TO10_v1_490008</name>
</gene>
<evidence type="ECO:0000313" key="1">
    <source>
        <dbReference type="EMBL" id="CUV45985.1"/>
    </source>
</evidence>
<dbReference type="AlphaFoldDB" id="A0A0S4WGQ3"/>
<accession>A0A0S4WGQ3</accession>
<protein>
    <submittedName>
        <fullName evidence="1">Uncharacterized protein</fullName>
    </submittedName>
</protein>